<feature type="transmembrane region" description="Helical" evidence="1">
    <location>
        <begin position="69"/>
        <end position="86"/>
    </location>
</feature>
<sequence>MSHAPRARATVSPAVPSAADLEARRLRKRSVIGAGLFVPATVLAGIAALTTENAGRCVEYGEGCGSTPGSVYVVILALAAVAFVAAQSTERGTVRRAAFWTQLGAELVFLLLVMTVFA</sequence>
<name>A0AB39SWM4_9ACTN</name>
<proteinExistence type="predicted"/>
<keyword evidence="1" id="KW-0472">Membrane</keyword>
<evidence type="ECO:0008006" key="3">
    <source>
        <dbReference type="Google" id="ProtNLM"/>
    </source>
</evidence>
<feature type="transmembrane region" description="Helical" evidence="1">
    <location>
        <begin position="31"/>
        <end position="49"/>
    </location>
</feature>
<keyword evidence="1" id="KW-0812">Transmembrane</keyword>
<dbReference type="AlphaFoldDB" id="A0AB39SWM4"/>
<accession>A0AB39SWM4</accession>
<dbReference type="EMBL" id="CP163444">
    <property type="protein sequence ID" value="XDQ71668.1"/>
    <property type="molecule type" value="Genomic_DNA"/>
</dbReference>
<evidence type="ECO:0000256" key="1">
    <source>
        <dbReference type="SAM" id="Phobius"/>
    </source>
</evidence>
<organism evidence="2">
    <name type="scientific">Streptomyces sp. R44</name>
    <dbReference type="NCBI Taxonomy" id="3238633"/>
    <lineage>
        <taxon>Bacteria</taxon>
        <taxon>Bacillati</taxon>
        <taxon>Actinomycetota</taxon>
        <taxon>Actinomycetes</taxon>
        <taxon>Kitasatosporales</taxon>
        <taxon>Streptomycetaceae</taxon>
        <taxon>Streptomyces</taxon>
    </lineage>
</organism>
<dbReference type="RefSeq" id="WP_369144346.1">
    <property type="nucleotide sequence ID" value="NZ_CP163444.1"/>
</dbReference>
<protein>
    <recommendedName>
        <fullName evidence="3">Integral membrane protein</fullName>
    </recommendedName>
</protein>
<reference evidence="2" key="1">
    <citation type="submission" date="2024-07" db="EMBL/GenBank/DDBJ databases">
        <authorList>
            <person name="Yu S.T."/>
        </authorList>
    </citation>
    <scope>NUCLEOTIDE SEQUENCE</scope>
    <source>
        <strain evidence="2">R44</strain>
    </source>
</reference>
<gene>
    <name evidence="2" type="ORF">AB5J54_14585</name>
</gene>
<feature type="transmembrane region" description="Helical" evidence="1">
    <location>
        <begin position="98"/>
        <end position="117"/>
    </location>
</feature>
<keyword evidence="1" id="KW-1133">Transmembrane helix</keyword>
<evidence type="ECO:0000313" key="2">
    <source>
        <dbReference type="EMBL" id="XDQ71668.1"/>
    </source>
</evidence>